<dbReference type="Proteomes" id="UP000652761">
    <property type="component" value="Unassembled WGS sequence"/>
</dbReference>
<organism evidence="1 2">
    <name type="scientific">Colocasia esculenta</name>
    <name type="common">Wild taro</name>
    <name type="synonym">Arum esculentum</name>
    <dbReference type="NCBI Taxonomy" id="4460"/>
    <lineage>
        <taxon>Eukaryota</taxon>
        <taxon>Viridiplantae</taxon>
        <taxon>Streptophyta</taxon>
        <taxon>Embryophyta</taxon>
        <taxon>Tracheophyta</taxon>
        <taxon>Spermatophyta</taxon>
        <taxon>Magnoliopsida</taxon>
        <taxon>Liliopsida</taxon>
        <taxon>Araceae</taxon>
        <taxon>Aroideae</taxon>
        <taxon>Colocasieae</taxon>
        <taxon>Colocasia</taxon>
    </lineage>
</organism>
<reference evidence="1" key="1">
    <citation type="submission" date="2017-07" db="EMBL/GenBank/DDBJ databases">
        <title>Taro Niue Genome Assembly and Annotation.</title>
        <authorList>
            <person name="Atibalentja N."/>
            <person name="Keating K."/>
            <person name="Fields C.J."/>
        </authorList>
    </citation>
    <scope>NUCLEOTIDE SEQUENCE</scope>
    <source>
        <strain evidence="1">Niue_2</strain>
        <tissue evidence="1">Leaf</tissue>
    </source>
</reference>
<gene>
    <name evidence="1" type="ORF">Taro_029436</name>
</gene>
<dbReference type="EMBL" id="NMUH01001955">
    <property type="protein sequence ID" value="MQL96758.1"/>
    <property type="molecule type" value="Genomic_DNA"/>
</dbReference>
<accession>A0A843VJU8</accession>
<evidence type="ECO:0000313" key="1">
    <source>
        <dbReference type="EMBL" id="MQL96758.1"/>
    </source>
</evidence>
<comment type="caution">
    <text evidence="1">The sequence shown here is derived from an EMBL/GenBank/DDBJ whole genome shotgun (WGS) entry which is preliminary data.</text>
</comment>
<dbReference type="AlphaFoldDB" id="A0A843VJU8"/>
<keyword evidence="2" id="KW-1185">Reference proteome</keyword>
<proteinExistence type="predicted"/>
<sequence length="138" mass="16239">MTIDYLSPYWRLSEDLDWVAFKNDFSQFRDIADILAATLHRVVYKVDPTREDEHEEQPKEIHYVVDPALEDEYYRQIGSELSEADEDVPVEKHEPMIEEIVVDQSKPIMDATSLYNFDHIWSDIEVNKVSGGDQTYLR</sequence>
<name>A0A843VJU8_COLES</name>
<protein>
    <submittedName>
        <fullName evidence="1">Uncharacterized protein</fullName>
    </submittedName>
</protein>
<evidence type="ECO:0000313" key="2">
    <source>
        <dbReference type="Proteomes" id="UP000652761"/>
    </source>
</evidence>